<dbReference type="InterPro" id="IPR000407">
    <property type="entry name" value="GDA1_CD39_NTPase"/>
</dbReference>
<dbReference type="Gene3D" id="3.30.420.40">
    <property type="match status" value="1"/>
</dbReference>
<keyword evidence="2" id="KW-0378">Hydrolase</keyword>
<organism evidence="7 8">
    <name type="scientific">Cotesia glomerata</name>
    <name type="common">Lepidopteran parasitic wasp</name>
    <name type="synonym">Apanteles glomeratus</name>
    <dbReference type="NCBI Taxonomy" id="32391"/>
    <lineage>
        <taxon>Eukaryota</taxon>
        <taxon>Metazoa</taxon>
        <taxon>Ecdysozoa</taxon>
        <taxon>Arthropoda</taxon>
        <taxon>Hexapoda</taxon>
        <taxon>Insecta</taxon>
        <taxon>Pterygota</taxon>
        <taxon>Neoptera</taxon>
        <taxon>Endopterygota</taxon>
        <taxon>Hymenoptera</taxon>
        <taxon>Apocrita</taxon>
        <taxon>Ichneumonoidea</taxon>
        <taxon>Braconidae</taxon>
        <taxon>Microgastrinae</taxon>
        <taxon>Cotesia</taxon>
    </lineage>
</organism>
<dbReference type="GO" id="GO:0005524">
    <property type="term" value="F:ATP binding"/>
    <property type="evidence" value="ECO:0007669"/>
    <property type="project" value="UniProtKB-KW"/>
</dbReference>
<evidence type="ECO:0000256" key="1">
    <source>
        <dbReference type="ARBA" id="ARBA00009283"/>
    </source>
</evidence>
<dbReference type="CDD" id="cd24046">
    <property type="entry name" value="ASKHA_NBD_NTPDase5-like"/>
    <property type="match status" value="1"/>
</dbReference>
<dbReference type="EMBL" id="JAHXZJ010001119">
    <property type="protein sequence ID" value="KAH0553619.1"/>
    <property type="molecule type" value="Genomic_DNA"/>
</dbReference>
<dbReference type="PANTHER" id="PTHR11782:SF127">
    <property type="entry name" value="NTPASE, ISOFORM F"/>
    <property type="match status" value="1"/>
</dbReference>
<dbReference type="Gene3D" id="3.30.420.150">
    <property type="entry name" value="Exopolyphosphatase. Domain 2"/>
    <property type="match status" value="1"/>
</dbReference>
<evidence type="ECO:0000313" key="8">
    <source>
        <dbReference type="Proteomes" id="UP000826195"/>
    </source>
</evidence>
<keyword evidence="4" id="KW-0547">Nucleotide-binding</keyword>
<evidence type="ECO:0000256" key="4">
    <source>
        <dbReference type="PIRSR" id="PIRSR600407-2"/>
    </source>
</evidence>
<feature type="region of interest" description="Disordered" evidence="5">
    <location>
        <begin position="1"/>
        <end position="22"/>
    </location>
</feature>
<evidence type="ECO:0000256" key="5">
    <source>
        <dbReference type="SAM" id="MobiDB-lite"/>
    </source>
</evidence>
<keyword evidence="6" id="KW-1133">Transmembrane helix</keyword>
<dbReference type="AlphaFoldDB" id="A0AAV7IIG2"/>
<name>A0AAV7IIG2_COTGL</name>
<gene>
    <name evidence="7" type="ORF">KQX54_002731</name>
</gene>
<feature type="transmembrane region" description="Helical" evidence="6">
    <location>
        <begin position="36"/>
        <end position="54"/>
    </location>
</feature>
<comment type="similarity">
    <text evidence="1">Belongs to the GDA1/CD39 NTPase family.</text>
</comment>
<evidence type="ECO:0000256" key="3">
    <source>
        <dbReference type="PIRSR" id="PIRSR600407-1"/>
    </source>
</evidence>
<sequence>MELRRRQLSNGETKDVPPRQKKAVPSSFLKMRPKKVIITLSILFFFYIALSFNSEPLRFGSSMIDRLASSLNLHKQQYVVIIDAGSTGSRVLAFTFHNSILNNDLVLDSELFAEVKPGLSSFADDPQAGVETLRTLLDKAKAVIPESAWAHTPVSMKATAGLRLLPRAKADNIIQECRKFFSQSGFFTTKNSVSIMEGVDEGIFAWFTVNFLTGRLSSYKNDNTAAVLDLGGGSTQITYALDEEDLKVLDKHYYTINAFNRNMTLYTYSYLGMGLMAARKGVLTGFGHHQEDKDQAPKVQEAQEAQEAQEVLVRSECVNPIVSAKWSYAGVNYLVKGPVNGTHKKVKGWNGAVTEEDRPVVRVNECIKVVKNYIDTIDEKPVGLAKHNIYAVSYYYDRATEAGLIDPFTGGVITLQSFHKKLVEICNYPNTDQPFMCLDMTFIYVLLHDAFGLDHTTKLNLYKKYNGHELSWSLGAAFSLLDSDL</sequence>
<accession>A0AAV7IIG2</accession>
<comment type="caution">
    <text evidence="7">The sequence shown here is derived from an EMBL/GenBank/DDBJ whole genome shotgun (WGS) entry which is preliminary data.</text>
</comment>
<feature type="binding site" evidence="4">
    <location>
        <begin position="232"/>
        <end position="236"/>
    </location>
    <ligand>
        <name>ATP</name>
        <dbReference type="ChEBI" id="CHEBI:30616"/>
    </ligand>
</feature>
<evidence type="ECO:0000313" key="7">
    <source>
        <dbReference type="EMBL" id="KAH0553619.1"/>
    </source>
</evidence>
<keyword evidence="8" id="KW-1185">Reference proteome</keyword>
<dbReference type="PANTHER" id="PTHR11782">
    <property type="entry name" value="ADENOSINE/GUANOSINE DIPHOSPHATASE"/>
    <property type="match status" value="1"/>
</dbReference>
<protein>
    <recommendedName>
        <fullName evidence="9">Ectonucleoside triphosphate diphosphohydrolase 5</fullName>
    </recommendedName>
</protein>
<dbReference type="GO" id="GO:0016787">
    <property type="term" value="F:hydrolase activity"/>
    <property type="evidence" value="ECO:0007669"/>
    <property type="project" value="UniProtKB-KW"/>
</dbReference>
<dbReference type="Proteomes" id="UP000826195">
    <property type="component" value="Unassembled WGS sequence"/>
</dbReference>
<feature type="active site" description="Proton acceptor" evidence="3">
    <location>
        <position position="201"/>
    </location>
</feature>
<evidence type="ECO:0008006" key="9">
    <source>
        <dbReference type="Google" id="ProtNLM"/>
    </source>
</evidence>
<reference evidence="7 8" key="1">
    <citation type="journal article" date="2021" name="J. Hered.">
        <title>A chromosome-level genome assembly of the parasitoid wasp, Cotesia glomerata (Hymenoptera: Braconidae).</title>
        <authorList>
            <person name="Pinto B.J."/>
            <person name="Weis J.J."/>
            <person name="Gamble T."/>
            <person name="Ode P.J."/>
            <person name="Paul R."/>
            <person name="Zaspel J.M."/>
        </authorList>
    </citation>
    <scope>NUCLEOTIDE SEQUENCE [LARGE SCALE GENOMIC DNA]</scope>
    <source>
        <strain evidence="7">CgM1</strain>
    </source>
</reference>
<dbReference type="Pfam" id="PF01150">
    <property type="entry name" value="GDA1_CD39"/>
    <property type="match status" value="1"/>
</dbReference>
<keyword evidence="6" id="KW-0812">Transmembrane</keyword>
<evidence type="ECO:0000256" key="2">
    <source>
        <dbReference type="ARBA" id="ARBA00022801"/>
    </source>
</evidence>
<proteinExistence type="inferred from homology"/>
<keyword evidence="4" id="KW-0067">ATP-binding</keyword>
<evidence type="ECO:0000256" key="6">
    <source>
        <dbReference type="SAM" id="Phobius"/>
    </source>
</evidence>
<keyword evidence="6" id="KW-0472">Membrane</keyword>